<gene>
    <name evidence="2" type="ORF">EKG83_31660</name>
</gene>
<proteinExistence type="predicted"/>
<protein>
    <recommendedName>
        <fullName evidence="4">Peptidase inhibitor family I36 protein</fullName>
    </recommendedName>
</protein>
<reference evidence="3" key="1">
    <citation type="journal article" date="2021" name="Curr. Microbiol.">
        <title>Complete genome of nocamycin-producing strain Saccharothrix syringae NRRL B-16468 reveals the biosynthetic potential for secondary metabolites.</title>
        <authorList>
            <person name="Mo X."/>
            <person name="Yang S."/>
        </authorList>
    </citation>
    <scope>NUCLEOTIDE SEQUENCE [LARGE SCALE GENOMIC DNA]</scope>
    <source>
        <strain evidence="3">ATCC 51364 / DSM 43886 / JCM 6844 / KCTC 9398 / NBRC 14523 / NRRL B-16468 / INA 2240</strain>
    </source>
</reference>
<name>A0A5Q0H5X7_SACSY</name>
<dbReference type="RefSeq" id="WP_033429254.1">
    <property type="nucleotide sequence ID" value="NZ_CP034550.1"/>
</dbReference>
<evidence type="ECO:0000313" key="2">
    <source>
        <dbReference type="EMBL" id="QFZ21344.1"/>
    </source>
</evidence>
<keyword evidence="3" id="KW-1185">Reference proteome</keyword>
<sequence>MKAVRTALCAVFAVLALTASTASTAHASAAPEPTCAVLAPYDFECVFVGVVKGRVFLDPVAQRATTQVYLGHSLFGWQKVAEATWPRSRVQAATCGTAFNHTACLYTDFNWSERFVSLRATYDEREIGNWRFTW</sequence>
<feature type="chain" id="PRO_5024946627" description="Peptidase inhibitor family I36 protein" evidence="1">
    <location>
        <begin position="28"/>
        <end position="134"/>
    </location>
</feature>
<dbReference type="AlphaFoldDB" id="A0A5Q0H5X7"/>
<evidence type="ECO:0000313" key="3">
    <source>
        <dbReference type="Proteomes" id="UP000325787"/>
    </source>
</evidence>
<accession>A0A5Q0H5X7</accession>
<keyword evidence="1" id="KW-0732">Signal</keyword>
<organism evidence="2 3">
    <name type="scientific">Saccharothrix syringae</name>
    <name type="common">Nocardiopsis syringae</name>
    <dbReference type="NCBI Taxonomy" id="103733"/>
    <lineage>
        <taxon>Bacteria</taxon>
        <taxon>Bacillati</taxon>
        <taxon>Actinomycetota</taxon>
        <taxon>Actinomycetes</taxon>
        <taxon>Pseudonocardiales</taxon>
        <taxon>Pseudonocardiaceae</taxon>
        <taxon>Saccharothrix</taxon>
    </lineage>
</organism>
<evidence type="ECO:0008006" key="4">
    <source>
        <dbReference type="Google" id="ProtNLM"/>
    </source>
</evidence>
<dbReference type="EMBL" id="CP034550">
    <property type="protein sequence ID" value="QFZ21344.1"/>
    <property type="molecule type" value="Genomic_DNA"/>
</dbReference>
<dbReference type="Proteomes" id="UP000325787">
    <property type="component" value="Chromosome"/>
</dbReference>
<dbReference type="KEGG" id="ssyi:EKG83_31660"/>
<feature type="signal peptide" evidence="1">
    <location>
        <begin position="1"/>
        <end position="27"/>
    </location>
</feature>
<evidence type="ECO:0000256" key="1">
    <source>
        <dbReference type="SAM" id="SignalP"/>
    </source>
</evidence>